<dbReference type="InterPro" id="IPR005821">
    <property type="entry name" value="Ion_trans_dom"/>
</dbReference>
<dbReference type="Pfam" id="PF00520">
    <property type="entry name" value="Ion_trans"/>
    <property type="match status" value="1"/>
</dbReference>
<evidence type="ECO:0000256" key="1">
    <source>
        <dbReference type="ARBA" id="ARBA00004141"/>
    </source>
</evidence>
<name>A0ABQ6MTK6_9STRA</name>
<gene>
    <name evidence="12" type="ORF">TeGR_g15162</name>
</gene>
<protein>
    <recommendedName>
        <fullName evidence="6">Phosphodiesterase</fullName>
        <ecNumber evidence="6">3.1.4.-</ecNumber>
    </recommendedName>
</protein>
<keyword evidence="6" id="KW-0378">Hydrolase</keyword>
<feature type="transmembrane region" description="Helical" evidence="9">
    <location>
        <begin position="723"/>
        <end position="746"/>
    </location>
</feature>
<keyword evidence="5 9" id="KW-0472">Membrane</keyword>
<evidence type="ECO:0000313" key="13">
    <source>
        <dbReference type="Proteomes" id="UP001165060"/>
    </source>
</evidence>
<feature type="compositionally biased region" description="Basic and acidic residues" evidence="8">
    <location>
        <begin position="99"/>
        <end position="112"/>
    </location>
</feature>
<organism evidence="12 13">
    <name type="scientific">Tetraparma gracilis</name>
    <dbReference type="NCBI Taxonomy" id="2962635"/>
    <lineage>
        <taxon>Eukaryota</taxon>
        <taxon>Sar</taxon>
        <taxon>Stramenopiles</taxon>
        <taxon>Ochrophyta</taxon>
        <taxon>Bolidophyceae</taxon>
        <taxon>Parmales</taxon>
        <taxon>Triparmaceae</taxon>
        <taxon>Tetraparma</taxon>
    </lineage>
</organism>
<dbReference type="Proteomes" id="UP001165060">
    <property type="component" value="Unassembled WGS sequence"/>
</dbReference>
<dbReference type="PRINTS" id="PR00387">
    <property type="entry name" value="PDIESTERASE1"/>
</dbReference>
<dbReference type="InterPro" id="IPR029787">
    <property type="entry name" value="Nucleotide_cyclase"/>
</dbReference>
<dbReference type="Gene3D" id="1.10.1300.10">
    <property type="entry name" value="3'5'-cyclic nucleotide phosphodiesterase, catalytic domain"/>
    <property type="match status" value="1"/>
</dbReference>
<comment type="similarity">
    <text evidence="6">Belongs to the cyclic nucleotide phosphodiesterase family.</text>
</comment>
<evidence type="ECO:0000313" key="12">
    <source>
        <dbReference type="EMBL" id="GMI32490.1"/>
    </source>
</evidence>
<feature type="compositionally biased region" description="Low complexity" evidence="8">
    <location>
        <begin position="625"/>
        <end position="639"/>
    </location>
</feature>
<keyword evidence="6" id="KW-0479">Metal-binding</keyword>
<evidence type="ECO:0000256" key="9">
    <source>
        <dbReference type="SAM" id="Phobius"/>
    </source>
</evidence>
<evidence type="ECO:0000256" key="7">
    <source>
        <dbReference type="SAM" id="Coils"/>
    </source>
</evidence>
<evidence type="ECO:0000256" key="2">
    <source>
        <dbReference type="ARBA" id="ARBA00022535"/>
    </source>
</evidence>
<dbReference type="PROSITE" id="PS50125">
    <property type="entry name" value="GUANYLATE_CYCLASE_2"/>
    <property type="match status" value="1"/>
</dbReference>
<keyword evidence="4 9" id="KW-1133">Transmembrane helix</keyword>
<feature type="region of interest" description="Disordered" evidence="8">
    <location>
        <begin position="606"/>
        <end position="670"/>
    </location>
</feature>
<dbReference type="CDD" id="cd07302">
    <property type="entry name" value="CHD"/>
    <property type="match status" value="1"/>
</dbReference>
<dbReference type="Gene3D" id="1.20.120.350">
    <property type="entry name" value="Voltage-gated potassium channels. Chain C"/>
    <property type="match status" value="1"/>
</dbReference>
<feature type="transmembrane region" description="Helical" evidence="9">
    <location>
        <begin position="1037"/>
        <end position="1058"/>
    </location>
</feature>
<feature type="region of interest" description="Disordered" evidence="8">
    <location>
        <begin position="99"/>
        <end position="123"/>
    </location>
</feature>
<dbReference type="EC" id="3.1.4.-" evidence="6"/>
<proteinExistence type="inferred from homology"/>
<dbReference type="SUPFAM" id="SSF109604">
    <property type="entry name" value="HD-domain/PDEase-like"/>
    <property type="match status" value="1"/>
</dbReference>
<dbReference type="Pfam" id="PF00233">
    <property type="entry name" value="PDEase_I"/>
    <property type="match status" value="1"/>
</dbReference>
<dbReference type="InterPro" id="IPR001054">
    <property type="entry name" value="A/G_cyclase"/>
</dbReference>
<dbReference type="SMART" id="SM00471">
    <property type="entry name" value="HDc"/>
    <property type="match status" value="1"/>
</dbReference>
<evidence type="ECO:0000259" key="10">
    <source>
        <dbReference type="PROSITE" id="PS50125"/>
    </source>
</evidence>
<keyword evidence="2" id="KW-0140">cGMP</keyword>
<feature type="transmembrane region" description="Helical" evidence="9">
    <location>
        <begin position="761"/>
        <end position="785"/>
    </location>
</feature>
<keyword evidence="3 9" id="KW-0812">Transmembrane</keyword>
<evidence type="ECO:0000256" key="3">
    <source>
        <dbReference type="ARBA" id="ARBA00022692"/>
    </source>
</evidence>
<feature type="domain" description="Guanylate cyclase" evidence="10">
    <location>
        <begin position="1152"/>
        <end position="1307"/>
    </location>
</feature>
<evidence type="ECO:0000256" key="5">
    <source>
        <dbReference type="ARBA" id="ARBA00023136"/>
    </source>
</evidence>
<feature type="coiled-coil region" evidence="7">
    <location>
        <begin position="865"/>
        <end position="892"/>
    </location>
</feature>
<feature type="transmembrane region" description="Helical" evidence="9">
    <location>
        <begin position="901"/>
        <end position="919"/>
    </location>
</feature>
<dbReference type="InterPro" id="IPR027359">
    <property type="entry name" value="Volt_channel_dom_sf"/>
</dbReference>
<dbReference type="SUPFAM" id="SSF55781">
    <property type="entry name" value="GAF domain-like"/>
    <property type="match status" value="1"/>
</dbReference>
<dbReference type="PANTHER" id="PTHR43336">
    <property type="entry name" value="OXYGEN SENSOR HISTIDINE KINASE RESPONSE REGULATOR DEVS/DOSS"/>
    <property type="match status" value="1"/>
</dbReference>
<dbReference type="InterPro" id="IPR003018">
    <property type="entry name" value="GAF"/>
</dbReference>
<feature type="domain" description="PDEase" evidence="11">
    <location>
        <begin position="238"/>
        <end position="598"/>
    </location>
</feature>
<dbReference type="CDD" id="cd00077">
    <property type="entry name" value="HDc"/>
    <property type="match status" value="1"/>
</dbReference>
<evidence type="ECO:0000256" key="6">
    <source>
        <dbReference type="RuleBase" id="RU363067"/>
    </source>
</evidence>
<dbReference type="PROSITE" id="PS00126">
    <property type="entry name" value="PDEASE_I_1"/>
    <property type="match status" value="1"/>
</dbReference>
<dbReference type="EMBL" id="BRYB01003196">
    <property type="protein sequence ID" value="GMI32490.1"/>
    <property type="molecule type" value="Genomic_DNA"/>
</dbReference>
<keyword evidence="7" id="KW-0175">Coiled coil</keyword>
<keyword evidence="13" id="KW-1185">Reference proteome</keyword>
<sequence>MSNKVTPASGSGAGVSRKRSMFADLLSHSKHSDEGAALDPSKFEALMALNLGFSEDATTFADFTHKLEGLLDADLCQLWLVDEAEHNLYTFVHSDKAPKEARDAHQAQKAKDAVGSGNPGGTDDDIKMFKPMDRGIGSAVVSSIEGIVVEKVATNPNWDASVDEVLTTGSVYKTVSYIAWPLKNQSGDCIGLVEARNKRGGHFTQADAQLVRIFAHQVSTAVSQFKQNALLADRNDNLQKAYEKDTSDAIKLSKSTISSGAPSKLLAQADAKEAQMLGKKNGAAYASESLGVKIETSKQLQRWEYDVFKQSEDELNMLFVDVFEDRGLFTRFSIDIKVFLAFTREVMNGYSKTTPYHNFFHGFDVMHVCYLLVSTCDADGYLEDFNILSLLVGAIAHDVGHDGFNNAFHSVTMSELAVTYNSISIMENYSAAYLFRILKKQNCNIFSRISEGDYKKLRGRLIDMILDTDAKNHFILMTRFKHGLEMKQLSRGLLSSMILHIADVSNPTRPGPVSRQWAFAVQEEFFRQGDKEKELGLAISPFMDRQYENLPRMQGAFTDALVSPVFHLTAEFLPKIAETCIRSMQVNRAFWNNLQTKQILTTPGIKDYLDTKDPAETEKEEKAAEVAADQAAADSDAGKPNQDEGGMGFNASIPGIPQNAPHSPGSSKRKMSLIAMRSAQEEADLEAVANAEAAGIGKEPSELLSPRSIELKKKKDREMRKQATMAMLDGNVVQVVMLCATAYALVADDLSKWTGSGSNDAALSIVTFVVLVLFTVELFVSVYCVPEYMHFFFWLDLVASLSLIPEVDFLVDDGSSTGVEDQATLTRAGRAAKAGARAGRLARMLRLLRLVRIIKLVKWVGSFVKRQMKNELDNAEDVQEEAEMKMSNVGRKMTESITRKVILAVMFMLLTFGLFDTVMPPDARVQQLNDVALYPAIADDLVAAYSERYGGCFYLRYADTTIEGCDIESLDDDWVYSSDDECMHPPIVPDENVFDASAGDGGEHKTLRVIEQEVIISELDPRIMAIFDISAETQNTAMQSFVMTCVVTVLLAVLSMAFSRDAYNIMIRPIEKMKHTVQQLSENPLLHLKKLEEQGSGPAGESETDMLEHAITKMARLLQIGFGSAGAEIIANNLSEGGELNPMVPGSKVEAIFGFCDIRDFTFATEGLQQDVMLFVNKIADITHRYVVESGGAPNKNIGDAFLLVWKLHGGVEDPSGRRGDLQKELYDASLVSFLKIIRDIKRMGNLAAFLEGADENAAWRASLADFKVAMGFGLHTGWAIEGSIGSKVKVDASYLSPHVNLASRLEAATK</sequence>
<feature type="compositionally biased region" description="Basic and acidic residues" evidence="8">
    <location>
        <begin position="607"/>
        <end position="624"/>
    </location>
</feature>
<comment type="caution">
    <text evidence="12">The sequence shown here is derived from an EMBL/GenBank/DDBJ whole genome shotgun (WGS) entry which is preliminary data.</text>
</comment>
<dbReference type="Gene3D" id="3.30.70.1230">
    <property type="entry name" value="Nucleotide cyclase"/>
    <property type="match status" value="1"/>
</dbReference>
<dbReference type="PROSITE" id="PS51845">
    <property type="entry name" value="PDEASE_I_2"/>
    <property type="match status" value="1"/>
</dbReference>
<evidence type="ECO:0000256" key="8">
    <source>
        <dbReference type="SAM" id="MobiDB-lite"/>
    </source>
</evidence>
<comment type="cofactor">
    <cofactor evidence="6">
        <name>a divalent metal cation</name>
        <dbReference type="ChEBI" id="CHEBI:60240"/>
    </cofactor>
    <text evidence="6">Binds 2 divalent metal cations per subunit. Site 1 may preferentially bind zinc ions, while site 2 has a preference for magnesium and/or manganese ions.</text>
</comment>
<dbReference type="InterPro" id="IPR036971">
    <property type="entry name" value="PDEase_catalytic_dom_sf"/>
</dbReference>
<dbReference type="Gene3D" id="3.30.450.40">
    <property type="match status" value="1"/>
</dbReference>
<dbReference type="PANTHER" id="PTHR43336:SF3">
    <property type="entry name" value="GUANYLATE CYCLASE DOMAIN-CONTAINING PROTEIN"/>
    <property type="match status" value="1"/>
</dbReference>
<dbReference type="InterPro" id="IPR002073">
    <property type="entry name" value="PDEase_catalytic_dom"/>
</dbReference>
<accession>A0ABQ6MTK6</accession>
<dbReference type="InterPro" id="IPR029016">
    <property type="entry name" value="GAF-like_dom_sf"/>
</dbReference>
<dbReference type="SUPFAM" id="SSF55073">
    <property type="entry name" value="Nucleotide cyclase"/>
    <property type="match status" value="1"/>
</dbReference>
<evidence type="ECO:0000259" key="11">
    <source>
        <dbReference type="PROSITE" id="PS51845"/>
    </source>
</evidence>
<dbReference type="InterPro" id="IPR023088">
    <property type="entry name" value="PDEase"/>
</dbReference>
<dbReference type="Pfam" id="PF01590">
    <property type="entry name" value="GAF"/>
    <property type="match status" value="1"/>
</dbReference>
<evidence type="ECO:0000256" key="4">
    <source>
        <dbReference type="ARBA" id="ARBA00022989"/>
    </source>
</evidence>
<dbReference type="SUPFAM" id="SSF81324">
    <property type="entry name" value="Voltage-gated potassium channels"/>
    <property type="match status" value="1"/>
</dbReference>
<dbReference type="InterPro" id="IPR023174">
    <property type="entry name" value="PDEase_CS"/>
</dbReference>
<comment type="subcellular location">
    <subcellularLocation>
        <location evidence="1">Membrane</location>
        <topology evidence="1">Multi-pass membrane protein</topology>
    </subcellularLocation>
</comment>
<dbReference type="InterPro" id="IPR003607">
    <property type="entry name" value="HD/PDEase_dom"/>
</dbReference>
<dbReference type="SMART" id="SM00065">
    <property type="entry name" value="GAF"/>
    <property type="match status" value="1"/>
</dbReference>
<reference evidence="12 13" key="1">
    <citation type="journal article" date="2023" name="Commun. Biol.">
        <title>Genome analysis of Parmales, the sister group of diatoms, reveals the evolutionary specialization of diatoms from phago-mixotrophs to photoautotrophs.</title>
        <authorList>
            <person name="Ban H."/>
            <person name="Sato S."/>
            <person name="Yoshikawa S."/>
            <person name="Yamada K."/>
            <person name="Nakamura Y."/>
            <person name="Ichinomiya M."/>
            <person name="Sato N."/>
            <person name="Blanc-Mathieu R."/>
            <person name="Endo H."/>
            <person name="Kuwata A."/>
            <person name="Ogata H."/>
        </authorList>
    </citation>
    <scope>NUCLEOTIDE SEQUENCE [LARGE SCALE GENOMIC DNA]</scope>
</reference>